<proteinExistence type="predicted"/>
<evidence type="ECO:0000313" key="2">
    <source>
        <dbReference type="Proteomes" id="UP000824091"/>
    </source>
</evidence>
<feature type="non-terminal residue" evidence="1">
    <location>
        <position position="1"/>
    </location>
</feature>
<dbReference type="AlphaFoldDB" id="A0A9D1L8P7"/>
<reference evidence="1" key="2">
    <citation type="journal article" date="2021" name="PeerJ">
        <title>Extensive microbial diversity within the chicken gut microbiome revealed by metagenomics and culture.</title>
        <authorList>
            <person name="Gilroy R."/>
            <person name="Ravi A."/>
            <person name="Getino M."/>
            <person name="Pursley I."/>
            <person name="Horton D.L."/>
            <person name="Alikhan N.F."/>
            <person name="Baker D."/>
            <person name="Gharbi K."/>
            <person name="Hall N."/>
            <person name="Watson M."/>
            <person name="Adriaenssens E.M."/>
            <person name="Foster-Nyarko E."/>
            <person name="Jarju S."/>
            <person name="Secka A."/>
            <person name="Antonio M."/>
            <person name="Oren A."/>
            <person name="Chaudhuri R.R."/>
            <person name="La Ragione R."/>
            <person name="Hildebrand F."/>
            <person name="Pallen M.J."/>
        </authorList>
    </citation>
    <scope>NUCLEOTIDE SEQUENCE</scope>
    <source>
        <strain evidence="1">11300</strain>
    </source>
</reference>
<dbReference type="Proteomes" id="UP000824091">
    <property type="component" value="Unassembled WGS sequence"/>
</dbReference>
<dbReference type="Gene3D" id="1.10.10.2830">
    <property type="match status" value="1"/>
</dbReference>
<reference evidence="1" key="1">
    <citation type="submission" date="2020-10" db="EMBL/GenBank/DDBJ databases">
        <authorList>
            <person name="Gilroy R."/>
        </authorList>
    </citation>
    <scope>NUCLEOTIDE SEQUENCE</scope>
    <source>
        <strain evidence="1">11300</strain>
    </source>
</reference>
<accession>A0A9D1L8P7</accession>
<dbReference type="EMBL" id="DVMO01000116">
    <property type="protein sequence ID" value="HIU28280.1"/>
    <property type="molecule type" value="Genomic_DNA"/>
</dbReference>
<evidence type="ECO:0000313" key="1">
    <source>
        <dbReference type="EMBL" id="HIU28280.1"/>
    </source>
</evidence>
<comment type="caution">
    <text evidence="1">The sequence shown here is derived from an EMBL/GenBank/DDBJ whole genome shotgun (WGS) entry which is preliminary data.</text>
</comment>
<sequence length="111" mass="12513">ASYIDAVMQYGLYGALPDEDSPVWIYGLDNVIASIDSAKARYREKIDIPEDELIACLKKGMTNDEIAEYFKCSSRTITRRKKAYGINPAVLNNYADFEAEATEKDMKKTDS</sequence>
<gene>
    <name evidence="1" type="ORF">IAD16_07875</name>
</gene>
<organism evidence="1 2">
    <name type="scientific">Candidatus Fimisoma avicola</name>
    <dbReference type="NCBI Taxonomy" id="2840826"/>
    <lineage>
        <taxon>Bacteria</taxon>
        <taxon>Bacillati</taxon>
        <taxon>Bacillota</taxon>
        <taxon>Clostridia</taxon>
        <taxon>Eubacteriales</taxon>
        <taxon>Candidatus Fimisoma</taxon>
    </lineage>
</organism>
<name>A0A9D1L8P7_9FIRM</name>
<protein>
    <submittedName>
        <fullName evidence="1">Helix-turn-helix domain-containing protein</fullName>
    </submittedName>
</protein>